<organism evidence="1 2">
    <name type="scientific">Methanospirillum stamsii</name>
    <dbReference type="NCBI Taxonomy" id="1277351"/>
    <lineage>
        <taxon>Archaea</taxon>
        <taxon>Methanobacteriati</taxon>
        <taxon>Methanobacteriota</taxon>
        <taxon>Stenosarchaea group</taxon>
        <taxon>Methanomicrobia</taxon>
        <taxon>Methanomicrobiales</taxon>
        <taxon>Methanospirillaceae</taxon>
        <taxon>Methanospirillum</taxon>
    </lineage>
</organism>
<protein>
    <submittedName>
        <fullName evidence="1">Uncharacterized protein</fullName>
    </submittedName>
</protein>
<comment type="caution">
    <text evidence="1">The sequence shown here is derived from an EMBL/GenBank/DDBJ whole genome shotgun (WGS) entry which is preliminary data.</text>
</comment>
<dbReference type="AlphaFoldDB" id="A0A2V2N436"/>
<evidence type="ECO:0000313" key="1">
    <source>
        <dbReference type="EMBL" id="PWR72506.1"/>
    </source>
</evidence>
<dbReference type="EMBL" id="QGMZ01000025">
    <property type="protein sequence ID" value="PWR72506.1"/>
    <property type="molecule type" value="Genomic_DNA"/>
</dbReference>
<dbReference type="GeneID" id="97610044"/>
<keyword evidence="2" id="KW-1185">Reference proteome</keyword>
<reference evidence="1 2" key="1">
    <citation type="submission" date="2018-05" db="EMBL/GenBank/DDBJ databases">
        <title>Draft genome of Methanospirillum stamsii Pt1.</title>
        <authorList>
            <person name="Dueholm M.S."/>
            <person name="Nielsen P.H."/>
            <person name="Bakmann L.F."/>
            <person name="Otzen D.E."/>
        </authorList>
    </citation>
    <scope>NUCLEOTIDE SEQUENCE [LARGE SCALE GENOMIC DNA]</scope>
    <source>
        <strain evidence="1 2">Pt1</strain>
    </source>
</reference>
<name>A0A2V2N436_9EURY</name>
<gene>
    <name evidence="1" type="ORF">DLD82_11905</name>
</gene>
<dbReference type="Proteomes" id="UP000245934">
    <property type="component" value="Unassembled WGS sequence"/>
</dbReference>
<evidence type="ECO:0000313" key="2">
    <source>
        <dbReference type="Proteomes" id="UP000245934"/>
    </source>
</evidence>
<proteinExistence type="predicted"/>
<sequence>MKNITICLIFCLFIILFVPYIEASQIYIGDKMGMNDLNYHYYENIRGVDLIVQGTLYDMKSVHVNGTGIETEGKIYIKEILKQSNNSNVTEGMIINDYVFGGTINNETTCYNDICPRTEPDASYEGIYFLNNWDLSGKGRYYLIETSSRSIDELKPAIANAEKGLPIELIDMSYTAQNEREQKKRDNNNNSSS</sequence>
<dbReference type="RefSeq" id="WP_109941347.1">
    <property type="nucleotide sequence ID" value="NZ_CP176366.1"/>
</dbReference>
<accession>A0A2V2N436</accession>